<feature type="region of interest" description="Disordered" evidence="1">
    <location>
        <begin position="60"/>
        <end position="105"/>
    </location>
</feature>
<feature type="compositionally biased region" description="Basic and acidic residues" evidence="1">
    <location>
        <begin position="60"/>
        <end position="69"/>
    </location>
</feature>
<feature type="compositionally biased region" description="Low complexity" evidence="1">
    <location>
        <begin position="92"/>
        <end position="105"/>
    </location>
</feature>
<organism evidence="2 3">
    <name type="scientific">Takifugu flavidus</name>
    <name type="common">sansaifugu</name>
    <dbReference type="NCBI Taxonomy" id="433684"/>
    <lineage>
        <taxon>Eukaryota</taxon>
        <taxon>Metazoa</taxon>
        <taxon>Chordata</taxon>
        <taxon>Craniata</taxon>
        <taxon>Vertebrata</taxon>
        <taxon>Euteleostomi</taxon>
        <taxon>Actinopterygii</taxon>
        <taxon>Neopterygii</taxon>
        <taxon>Teleostei</taxon>
        <taxon>Neoteleostei</taxon>
        <taxon>Acanthomorphata</taxon>
        <taxon>Eupercaria</taxon>
        <taxon>Tetraodontiformes</taxon>
        <taxon>Tetradontoidea</taxon>
        <taxon>Tetraodontidae</taxon>
        <taxon>Takifugu</taxon>
    </lineage>
</organism>
<protein>
    <submittedName>
        <fullName evidence="2">Uncharacterized protein</fullName>
    </submittedName>
</protein>
<dbReference type="Proteomes" id="UP000324091">
    <property type="component" value="Chromosome 10"/>
</dbReference>
<dbReference type="EMBL" id="RHFK02000002">
    <property type="protein sequence ID" value="TWW79589.1"/>
    <property type="molecule type" value="Genomic_DNA"/>
</dbReference>
<evidence type="ECO:0000313" key="3">
    <source>
        <dbReference type="Proteomes" id="UP000324091"/>
    </source>
</evidence>
<name>A0A5C6PKZ6_9TELE</name>
<sequence>MGRRMGAGGSHSVTSIYPPDEKHLQRQLETPNDFILAVRAWSPHSLPKLNVELTLKLTEESPHSDDAARFVRGASSGAFKAGKHPPSSPERAPAGAAGHVKNAAA</sequence>
<proteinExistence type="predicted"/>
<evidence type="ECO:0000256" key="1">
    <source>
        <dbReference type="SAM" id="MobiDB-lite"/>
    </source>
</evidence>
<evidence type="ECO:0000313" key="2">
    <source>
        <dbReference type="EMBL" id="TWW79589.1"/>
    </source>
</evidence>
<comment type="caution">
    <text evidence="2">The sequence shown here is derived from an EMBL/GenBank/DDBJ whole genome shotgun (WGS) entry which is preliminary data.</text>
</comment>
<reference evidence="2 3" key="1">
    <citation type="submission" date="2019-04" db="EMBL/GenBank/DDBJ databases">
        <title>Chromosome genome assembly for Takifugu flavidus.</title>
        <authorList>
            <person name="Xiao S."/>
        </authorList>
    </citation>
    <scope>NUCLEOTIDE SEQUENCE [LARGE SCALE GENOMIC DNA]</scope>
    <source>
        <strain evidence="2">HTHZ2018</strain>
        <tissue evidence="2">Muscle</tissue>
    </source>
</reference>
<feature type="region of interest" description="Disordered" evidence="1">
    <location>
        <begin position="1"/>
        <end position="23"/>
    </location>
</feature>
<gene>
    <name evidence="2" type="ORF">D4764_10G0006190</name>
</gene>
<accession>A0A5C6PKZ6</accession>
<keyword evidence="3" id="KW-1185">Reference proteome</keyword>
<dbReference type="AlphaFoldDB" id="A0A5C6PKZ6"/>